<name>A0ABR1SML4_9PEZI</name>
<sequence>MCIDTTKTIHACGCTTVEHKPGSWCLLGDQCQEIDHRHIATKRTKETCAKCLENKDHKEEEEFLEEDGFTVVTKHAKNVKSADTATVPKRPTFIFNCQRRNPPGVRHDSRLLWRACPPLLCVLAAILVIYVLCQPITQHWDTSIEGGNGGDMGESWKGTGIISYLY</sequence>
<evidence type="ECO:0000313" key="3">
    <source>
        <dbReference type="Proteomes" id="UP001444661"/>
    </source>
</evidence>
<feature type="transmembrane region" description="Helical" evidence="1">
    <location>
        <begin position="111"/>
        <end position="132"/>
    </location>
</feature>
<keyword evidence="1" id="KW-0812">Transmembrane</keyword>
<dbReference type="Proteomes" id="UP001444661">
    <property type="component" value="Unassembled WGS sequence"/>
</dbReference>
<gene>
    <name evidence="2" type="ORF">PG993_010555</name>
</gene>
<dbReference type="EMBL" id="JAQQWK010000009">
    <property type="protein sequence ID" value="KAK8035560.1"/>
    <property type="molecule type" value="Genomic_DNA"/>
</dbReference>
<evidence type="ECO:0000313" key="2">
    <source>
        <dbReference type="EMBL" id="KAK8035560.1"/>
    </source>
</evidence>
<keyword evidence="3" id="KW-1185">Reference proteome</keyword>
<keyword evidence="1" id="KW-1133">Transmembrane helix</keyword>
<accession>A0ABR1SML4</accession>
<keyword evidence="1" id="KW-0472">Membrane</keyword>
<proteinExistence type="predicted"/>
<protein>
    <submittedName>
        <fullName evidence="2">Uncharacterized protein</fullName>
    </submittedName>
</protein>
<organism evidence="2 3">
    <name type="scientific">Apiospora rasikravindrae</name>
    <dbReference type="NCBI Taxonomy" id="990691"/>
    <lineage>
        <taxon>Eukaryota</taxon>
        <taxon>Fungi</taxon>
        <taxon>Dikarya</taxon>
        <taxon>Ascomycota</taxon>
        <taxon>Pezizomycotina</taxon>
        <taxon>Sordariomycetes</taxon>
        <taxon>Xylariomycetidae</taxon>
        <taxon>Amphisphaeriales</taxon>
        <taxon>Apiosporaceae</taxon>
        <taxon>Apiospora</taxon>
    </lineage>
</organism>
<reference evidence="2 3" key="1">
    <citation type="submission" date="2023-01" db="EMBL/GenBank/DDBJ databases">
        <title>Analysis of 21 Apiospora genomes using comparative genomics revels a genus with tremendous synthesis potential of carbohydrate active enzymes and secondary metabolites.</title>
        <authorList>
            <person name="Sorensen T."/>
        </authorList>
    </citation>
    <scope>NUCLEOTIDE SEQUENCE [LARGE SCALE GENOMIC DNA]</scope>
    <source>
        <strain evidence="2 3">CBS 33761</strain>
    </source>
</reference>
<comment type="caution">
    <text evidence="2">The sequence shown here is derived from an EMBL/GenBank/DDBJ whole genome shotgun (WGS) entry which is preliminary data.</text>
</comment>
<evidence type="ECO:0000256" key="1">
    <source>
        <dbReference type="SAM" id="Phobius"/>
    </source>
</evidence>